<proteinExistence type="predicted"/>
<evidence type="ECO:0000313" key="2">
    <source>
        <dbReference type="Proteomes" id="UP000320216"/>
    </source>
</evidence>
<keyword evidence="2" id="KW-1185">Reference proteome</keyword>
<protein>
    <submittedName>
        <fullName evidence="1">Uncharacterized protein</fullName>
    </submittedName>
</protein>
<reference evidence="1 2" key="1">
    <citation type="submission" date="2019-07" db="EMBL/GenBank/DDBJ databases">
        <title>Full genome sequence of Humibacter sp. WJ7-1.</title>
        <authorList>
            <person name="Im W.-T."/>
        </authorList>
    </citation>
    <scope>NUCLEOTIDE SEQUENCE [LARGE SCALE GENOMIC DNA]</scope>
    <source>
        <strain evidence="1 2">WJ7-1</strain>
    </source>
</reference>
<evidence type="ECO:0000313" key="1">
    <source>
        <dbReference type="EMBL" id="QDZ15488.1"/>
    </source>
</evidence>
<dbReference type="AlphaFoldDB" id="A0A5B8M3X5"/>
<organism evidence="1 2">
    <name type="scientific">Humibacter ginsenosidimutans</name>
    <dbReference type="NCBI Taxonomy" id="2599293"/>
    <lineage>
        <taxon>Bacteria</taxon>
        <taxon>Bacillati</taxon>
        <taxon>Actinomycetota</taxon>
        <taxon>Actinomycetes</taxon>
        <taxon>Micrococcales</taxon>
        <taxon>Microbacteriaceae</taxon>
        <taxon>Humibacter</taxon>
    </lineage>
</organism>
<dbReference type="RefSeq" id="WP_146321418.1">
    <property type="nucleotide sequence ID" value="NZ_CP042305.1"/>
</dbReference>
<dbReference type="KEGG" id="huw:FPZ11_12610"/>
<name>A0A5B8M3X5_9MICO</name>
<accession>A0A5B8M3X5</accession>
<gene>
    <name evidence="1" type="ORF">FPZ11_12610</name>
</gene>
<dbReference type="Proteomes" id="UP000320216">
    <property type="component" value="Chromosome"/>
</dbReference>
<sequence>MTRNTQPAPVALSSRILFIGDSRATDCRSAEWAGRLRTAGLDATVLRTADAPTRAAAARDARVAIGDGTGTATAYRFLISGSVRAAVLLNPVIAPVRLAHGPVLLIDTSTETEAVAEQLRSNGICDRCLVNVTAGRPDSGDEMAEVADYIRDWLDFHRLLAPKHDTSRRDRRS</sequence>
<dbReference type="EMBL" id="CP042305">
    <property type="protein sequence ID" value="QDZ15488.1"/>
    <property type="molecule type" value="Genomic_DNA"/>
</dbReference>